<keyword evidence="2" id="KW-1003">Cell membrane</keyword>
<dbReference type="PANTHER" id="PTHR43646:SF2">
    <property type="entry name" value="GLYCOSYLTRANSFERASE 2-LIKE DOMAIN-CONTAINING PROTEIN"/>
    <property type="match status" value="1"/>
</dbReference>
<dbReference type="GO" id="GO:0016757">
    <property type="term" value="F:glycosyltransferase activity"/>
    <property type="evidence" value="ECO:0007669"/>
    <property type="project" value="UniProtKB-KW"/>
</dbReference>
<accession>A0A1H2FZD3</accession>
<dbReference type="Pfam" id="PF00535">
    <property type="entry name" value="Glycos_transf_2"/>
    <property type="match status" value="1"/>
</dbReference>
<organism evidence="8 9">
    <name type="scientific">Pseudomonas pohangensis</name>
    <dbReference type="NCBI Taxonomy" id="364197"/>
    <lineage>
        <taxon>Bacteria</taxon>
        <taxon>Pseudomonadati</taxon>
        <taxon>Pseudomonadota</taxon>
        <taxon>Gammaproteobacteria</taxon>
        <taxon>Pseudomonadales</taxon>
        <taxon>Pseudomonadaceae</taxon>
        <taxon>Pseudomonas</taxon>
    </lineage>
</organism>
<sequence>MTEAAISLIIPCYRDEACLAALLASLRQLPSATVADLQIIVVDGASNPACRELCQQYDALWLAAAPCRGEQLRLGAAQAANPLLWFLHADAQLEGDPLPALRAALNSGATGAYFAFRFAGPGCWQGRLIERLTNWRTRCGIPYGDQGLFVRAAAYQQAGQHSPWPLFEEVELIRGLRRQGALVQLKQGLRVDPRRWQRDGWWWRSLRNRLFALAHRLGVPASVLARRYASAASGRKHK</sequence>
<evidence type="ECO:0000313" key="9">
    <source>
        <dbReference type="Proteomes" id="UP000243232"/>
    </source>
</evidence>
<dbReference type="InterPro" id="IPR029044">
    <property type="entry name" value="Nucleotide-diphossugar_trans"/>
</dbReference>
<reference evidence="9" key="1">
    <citation type="submission" date="2016-10" db="EMBL/GenBank/DDBJ databases">
        <authorList>
            <person name="Varghese N."/>
            <person name="Submissions S."/>
        </authorList>
    </citation>
    <scope>NUCLEOTIDE SEQUENCE [LARGE SCALE GENOMIC DNA]</scope>
    <source>
        <strain evidence="9">DSM 17875</strain>
    </source>
</reference>
<dbReference type="EMBL" id="LT629785">
    <property type="protein sequence ID" value="SDU12672.1"/>
    <property type="molecule type" value="Genomic_DNA"/>
</dbReference>
<evidence type="ECO:0000256" key="1">
    <source>
        <dbReference type="ARBA" id="ARBA00004236"/>
    </source>
</evidence>
<dbReference type="OrthoDB" id="5291101at2"/>
<dbReference type="STRING" id="364197.SAMN05216296_1926"/>
<dbReference type="GO" id="GO:0005886">
    <property type="term" value="C:plasma membrane"/>
    <property type="evidence" value="ECO:0007669"/>
    <property type="project" value="UniProtKB-SubCell"/>
</dbReference>
<evidence type="ECO:0000256" key="4">
    <source>
        <dbReference type="ARBA" id="ARBA00022676"/>
    </source>
</evidence>
<gene>
    <name evidence="8" type="ORF">SAMN05216296_1926</name>
</gene>
<feature type="domain" description="Glycosyltransferase 2-like" evidence="7">
    <location>
        <begin position="7"/>
        <end position="132"/>
    </location>
</feature>
<protein>
    <submittedName>
        <fullName evidence="8">Transferase 2, rSAM/selenodomain-associated</fullName>
    </submittedName>
</protein>
<dbReference type="AlphaFoldDB" id="A0A1H2FZD3"/>
<keyword evidence="6" id="KW-0472">Membrane</keyword>
<evidence type="ECO:0000313" key="8">
    <source>
        <dbReference type="EMBL" id="SDU12672.1"/>
    </source>
</evidence>
<evidence type="ECO:0000256" key="6">
    <source>
        <dbReference type="ARBA" id="ARBA00023136"/>
    </source>
</evidence>
<name>A0A1H2FZD3_9PSED</name>
<keyword evidence="4" id="KW-0328">Glycosyltransferase</keyword>
<dbReference type="Proteomes" id="UP000243232">
    <property type="component" value="Chromosome I"/>
</dbReference>
<evidence type="ECO:0000256" key="5">
    <source>
        <dbReference type="ARBA" id="ARBA00022679"/>
    </source>
</evidence>
<dbReference type="SUPFAM" id="SSF53448">
    <property type="entry name" value="Nucleotide-diphospho-sugar transferases"/>
    <property type="match status" value="1"/>
</dbReference>
<dbReference type="PANTHER" id="PTHR43646">
    <property type="entry name" value="GLYCOSYLTRANSFERASE"/>
    <property type="match status" value="1"/>
</dbReference>
<evidence type="ECO:0000256" key="2">
    <source>
        <dbReference type="ARBA" id="ARBA00022475"/>
    </source>
</evidence>
<keyword evidence="3" id="KW-0997">Cell inner membrane</keyword>
<evidence type="ECO:0000256" key="3">
    <source>
        <dbReference type="ARBA" id="ARBA00022519"/>
    </source>
</evidence>
<dbReference type="Gene3D" id="3.90.550.10">
    <property type="entry name" value="Spore Coat Polysaccharide Biosynthesis Protein SpsA, Chain A"/>
    <property type="match status" value="1"/>
</dbReference>
<dbReference type="InterPro" id="IPR001173">
    <property type="entry name" value="Glyco_trans_2-like"/>
</dbReference>
<evidence type="ECO:0000259" key="7">
    <source>
        <dbReference type="Pfam" id="PF00535"/>
    </source>
</evidence>
<comment type="subcellular location">
    <subcellularLocation>
        <location evidence="1">Cell membrane</location>
    </subcellularLocation>
</comment>
<keyword evidence="9" id="KW-1185">Reference proteome</keyword>
<proteinExistence type="predicted"/>
<keyword evidence="5 8" id="KW-0808">Transferase</keyword>
<dbReference type="RefSeq" id="WP_090194499.1">
    <property type="nucleotide sequence ID" value="NZ_LT629785.1"/>
</dbReference>